<sequence length="427" mass="47711">MSSFKKRVQTSQTKLPQGTRLSPYNGQLLISTGVPSLDDILGGGIPIGSVLLIKEDRHTEYAKLLLKYFLVQGIVSENHVLFSTLEEEDSKNFMMGLPWLVNENDDNNDDDENITPESEEKMIIAWRYKGLKKFESSVKNKSNIQNKILNDTIGTKSQQNIEKPFCSTFDLTKSIPQNIILENKLMTLINLNEKNDEIIENFNPYNTLLNTIRKVIEENHFSSLSKPSLNVERNVLRIGIHSIASPSWQSKSSHDLFVFLHTLRGLLRFSFGAAVITIPAYLYTSSSSETSSFVRRIEHMCDAVVEVESFAGSPANTNAIYSATYHGLFHVHKLPTLNSLVPSSAKLSVLSGGGGNNLGFKLRRKKFTIETFHLPPEGGINERRVPEKDQTNKSKKKDDKNKNKSGIGVSGSGCGTIPGRKVDPYDF</sequence>
<keyword evidence="4" id="KW-0819">tRNA processing</keyword>
<evidence type="ECO:0000313" key="7">
    <source>
        <dbReference type="EMBL" id="CAB5379873.1"/>
    </source>
</evidence>
<evidence type="ECO:0000256" key="4">
    <source>
        <dbReference type="ARBA" id="ARBA00022694"/>
    </source>
</evidence>
<dbReference type="VEuPathDB" id="FungiDB:RhiirFUN_002555"/>
<dbReference type="CDD" id="cd19494">
    <property type="entry name" value="Elp4"/>
    <property type="match status" value="1"/>
</dbReference>
<comment type="subcellular location">
    <subcellularLocation>
        <location evidence="2">Cytoplasm</location>
    </subcellularLocation>
    <subcellularLocation>
        <location evidence="1">Nucleus</location>
    </subcellularLocation>
</comment>
<keyword evidence="5" id="KW-0539">Nucleus</keyword>
<dbReference type="GO" id="GO:0008023">
    <property type="term" value="C:transcription elongation factor complex"/>
    <property type="evidence" value="ECO:0007669"/>
    <property type="project" value="TreeGrafter"/>
</dbReference>
<dbReference type="GO" id="GO:0002098">
    <property type="term" value="P:tRNA wobble uridine modification"/>
    <property type="evidence" value="ECO:0007669"/>
    <property type="project" value="InterPro"/>
</dbReference>
<feature type="compositionally biased region" description="Basic and acidic residues" evidence="6">
    <location>
        <begin position="380"/>
        <end position="402"/>
    </location>
</feature>
<evidence type="ECO:0000313" key="8">
    <source>
        <dbReference type="Proteomes" id="UP000684084"/>
    </source>
</evidence>
<comment type="caution">
    <text evidence="7">The sequence shown here is derived from an EMBL/GenBank/DDBJ whole genome shotgun (WGS) entry which is preliminary data.</text>
</comment>
<dbReference type="InterPro" id="IPR008728">
    <property type="entry name" value="Elongator_complex_protein_4"/>
</dbReference>
<dbReference type="OrthoDB" id="289162at2759"/>
<dbReference type="GO" id="GO:0033588">
    <property type="term" value="C:elongator holoenzyme complex"/>
    <property type="evidence" value="ECO:0007669"/>
    <property type="project" value="InterPro"/>
</dbReference>
<protein>
    <recommendedName>
        <fullName evidence="9">PAXNEB-domain-containing protein</fullName>
    </recommendedName>
</protein>
<evidence type="ECO:0000256" key="1">
    <source>
        <dbReference type="ARBA" id="ARBA00004123"/>
    </source>
</evidence>
<proteinExistence type="predicted"/>
<keyword evidence="3" id="KW-0963">Cytoplasm</keyword>
<dbReference type="Pfam" id="PF05625">
    <property type="entry name" value="PAXNEB"/>
    <property type="match status" value="1"/>
</dbReference>
<evidence type="ECO:0000256" key="2">
    <source>
        <dbReference type="ARBA" id="ARBA00004496"/>
    </source>
</evidence>
<evidence type="ECO:0000256" key="6">
    <source>
        <dbReference type="SAM" id="MobiDB-lite"/>
    </source>
</evidence>
<evidence type="ECO:0008006" key="9">
    <source>
        <dbReference type="Google" id="ProtNLM"/>
    </source>
</evidence>
<accession>A0A916ECE6</accession>
<evidence type="ECO:0000256" key="3">
    <source>
        <dbReference type="ARBA" id="ARBA00022490"/>
    </source>
</evidence>
<feature type="region of interest" description="Disordered" evidence="6">
    <location>
        <begin position="373"/>
        <end position="427"/>
    </location>
</feature>
<evidence type="ECO:0000256" key="5">
    <source>
        <dbReference type="ARBA" id="ARBA00023242"/>
    </source>
</evidence>
<dbReference type="AlphaFoldDB" id="A0A916ECE6"/>
<name>A0A916ECE6_9GLOM</name>
<organism evidence="7 8">
    <name type="scientific">Rhizophagus irregularis</name>
    <dbReference type="NCBI Taxonomy" id="588596"/>
    <lineage>
        <taxon>Eukaryota</taxon>
        <taxon>Fungi</taxon>
        <taxon>Fungi incertae sedis</taxon>
        <taxon>Mucoromycota</taxon>
        <taxon>Glomeromycotina</taxon>
        <taxon>Glomeromycetes</taxon>
        <taxon>Glomerales</taxon>
        <taxon>Glomeraceae</taxon>
        <taxon>Rhizophagus</taxon>
    </lineage>
</organism>
<dbReference type="PANTHER" id="PTHR12896">
    <property type="entry name" value="PAX6 NEIGHBOR PROTEIN PAXNEB"/>
    <property type="match status" value="1"/>
</dbReference>
<dbReference type="GO" id="GO:0005737">
    <property type="term" value="C:cytoplasm"/>
    <property type="evidence" value="ECO:0007669"/>
    <property type="project" value="UniProtKB-SubCell"/>
</dbReference>
<reference evidence="7" key="1">
    <citation type="submission" date="2020-05" db="EMBL/GenBank/DDBJ databases">
        <authorList>
            <person name="Rincon C."/>
            <person name="Sanders R I."/>
            <person name="Robbins C."/>
            <person name="Chaturvedi A."/>
        </authorList>
    </citation>
    <scope>NUCLEOTIDE SEQUENCE</scope>
    <source>
        <strain evidence="7">CHB12</strain>
    </source>
</reference>
<gene>
    <name evidence="7" type="ORF">CHRIB12_LOCUS16844</name>
</gene>
<dbReference type="Proteomes" id="UP000684084">
    <property type="component" value="Unassembled WGS sequence"/>
</dbReference>
<dbReference type="EMBL" id="CAGKOT010000041">
    <property type="protein sequence ID" value="CAB5379873.1"/>
    <property type="molecule type" value="Genomic_DNA"/>
</dbReference>
<dbReference type="PANTHER" id="PTHR12896:SF1">
    <property type="entry name" value="ELONGATOR COMPLEX PROTEIN 4"/>
    <property type="match status" value="1"/>
</dbReference>